<dbReference type="EMBL" id="WMQE01000006">
    <property type="protein sequence ID" value="MTK20602.1"/>
    <property type="molecule type" value="Genomic_DNA"/>
</dbReference>
<evidence type="ECO:0000313" key="6">
    <source>
        <dbReference type="EMBL" id="MTK20602.1"/>
    </source>
</evidence>
<dbReference type="Pfam" id="PF08125">
    <property type="entry name" value="Mannitol_dh_C"/>
    <property type="match status" value="1"/>
</dbReference>
<evidence type="ECO:0000313" key="7">
    <source>
        <dbReference type="Proteomes" id="UP000487649"/>
    </source>
</evidence>
<dbReference type="InterPro" id="IPR008927">
    <property type="entry name" value="6-PGluconate_DH-like_C_sf"/>
</dbReference>
<dbReference type="AlphaFoldDB" id="A0A9X4XFQ0"/>
<dbReference type="OrthoDB" id="9768714at2"/>
<keyword evidence="2" id="KW-0520">NAD</keyword>
<dbReference type="GeneID" id="60059793"/>
<evidence type="ECO:0000256" key="2">
    <source>
        <dbReference type="ARBA" id="ARBA00023027"/>
    </source>
</evidence>
<reference evidence="6 7" key="1">
    <citation type="journal article" date="2019" name="Nat. Med.">
        <title>A library of human gut bacterial isolates paired with longitudinal multiomics data enables mechanistic microbiome research.</title>
        <authorList>
            <person name="Poyet M."/>
            <person name="Groussin M."/>
            <person name="Gibbons S.M."/>
            <person name="Avila-Pacheco J."/>
            <person name="Jiang X."/>
            <person name="Kearney S.M."/>
            <person name="Perrotta A.R."/>
            <person name="Berdy B."/>
            <person name="Zhao S."/>
            <person name="Lieberman T.D."/>
            <person name="Swanson P.K."/>
            <person name="Smith M."/>
            <person name="Roesemann S."/>
            <person name="Alexander J.E."/>
            <person name="Rich S.A."/>
            <person name="Livny J."/>
            <person name="Vlamakis H."/>
            <person name="Clish C."/>
            <person name="Bullock K."/>
            <person name="Deik A."/>
            <person name="Scott J."/>
            <person name="Pierce K.A."/>
            <person name="Xavier R.J."/>
            <person name="Alm E.J."/>
        </authorList>
    </citation>
    <scope>NUCLEOTIDE SEQUENCE [LARGE SCALE GENOMIC DNA]</scope>
    <source>
        <strain evidence="6 7">BIOML-A198</strain>
    </source>
</reference>
<proteinExistence type="predicted"/>
<dbReference type="SUPFAM" id="SSF48179">
    <property type="entry name" value="6-phosphogluconate dehydrogenase C-terminal domain-like"/>
    <property type="match status" value="1"/>
</dbReference>
<keyword evidence="1 6" id="KW-0560">Oxidoreductase</keyword>
<name>A0A9X4XFQ0_9FIRM</name>
<dbReference type="NCBIfam" id="NF002969">
    <property type="entry name" value="PRK03643.1"/>
    <property type="match status" value="1"/>
</dbReference>
<dbReference type="Pfam" id="PF01232">
    <property type="entry name" value="Mannitol_dh"/>
    <property type="match status" value="1"/>
</dbReference>
<protein>
    <submittedName>
        <fullName evidence="6">Tagaturonate reductase</fullName>
        <ecNumber evidence="6">1.1.1.58</ecNumber>
    </submittedName>
</protein>
<dbReference type="InterPro" id="IPR013131">
    <property type="entry name" value="Mannitol_DH_N"/>
</dbReference>
<feature type="domain" description="Mannitol dehydrogenase N-terminal" evidence="4">
    <location>
        <begin position="18"/>
        <end position="253"/>
    </location>
</feature>
<dbReference type="Gene3D" id="3.40.50.720">
    <property type="entry name" value="NAD(P)-binding Rossmann-like Domain"/>
    <property type="match status" value="1"/>
</dbReference>
<dbReference type="RefSeq" id="WP_006784712.1">
    <property type="nucleotide sequence ID" value="NZ_CABJBH010000018.1"/>
</dbReference>
<evidence type="ECO:0000256" key="3">
    <source>
        <dbReference type="ARBA" id="ARBA00048615"/>
    </source>
</evidence>
<dbReference type="Gene3D" id="1.10.1040.10">
    <property type="entry name" value="N-(1-d-carboxylethyl)-l-norvaline Dehydrogenase, domain 2"/>
    <property type="match status" value="1"/>
</dbReference>
<evidence type="ECO:0000259" key="5">
    <source>
        <dbReference type="Pfam" id="PF08125"/>
    </source>
</evidence>
<comment type="caution">
    <text evidence="6">The sequence shown here is derived from an EMBL/GenBank/DDBJ whole genome shotgun (WGS) entry which is preliminary data.</text>
</comment>
<organism evidence="6 7">
    <name type="scientific">Turicibacter sanguinis</name>
    <dbReference type="NCBI Taxonomy" id="154288"/>
    <lineage>
        <taxon>Bacteria</taxon>
        <taxon>Bacillati</taxon>
        <taxon>Bacillota</taxon>
        <taxon>Erysipelotrichia</taxon>
        <taxon>Erysipelotrichales</taxon>
        <taxon>Turicibacteraceae</taxon>
        <taxon>Turicibacter</taxon>
    </lineage>
</organism>
<dbReference type="GO" id="GO:0005829">
    <property type="term" value="C:cytosol"/>
    <property type="evidence" value="ECO:0007669"/>
    <property type="project" value="TreeGrafter"/>
</dbReference>
<dbReference type="GO" id="GO:0008926">
    <property type="term" value="F:mannitol-1-phosphate 5-dehydrogenase activity"/>
    <property type="evidence" value="ECO:0007669"/>
    <property type="project" value="UniProtKB-EC"/>
</dbReference>
<dbReference type="GO" id="GO:0019592">
    <property type="term" value="P:mannitol catabolic process"/>
    <property type="evidence" value="ECO:0007669"/>
    <property type="project" value="TreeGrafter"/>
</dbReference>
<gene>
    <name evidence="6" type="ORF">GMA92_04010</name>
</gene>
<dbReference type="PANTHER" id="PTHR30524">
    <property type="entry name" value="MANNITOL-1-PHOSPHATE 5-DEHYDROGENASE"/>
    <property type="match status" value="1"/>
</dbReference>
<dbReference type="InterPro" id="IPR000669">
    <property type="entry name" value="Mannitol_DH"/>
</dbReference>
<dbReference type="PANTHER" id="PTHR30524:SF0">
    <property type="entry name" value="ALTRONATE OXIDOREDUCTASE-RELATED"/>
    <property type="match status" value="1"/>
</dbReference>
<evidence type="ECO:0000256" key="1">
    <source>
        <dbReference type="ARBA" id="ARBA00023002"/>
    </source>
</evidence>
<dbReference type="GO" id="GO:0019698">
    <property type="term" value="P:D-galacturonate catabolic process"/>
    <property type="evidence" value="ECO:0007669"/>
    <property type="project" value="TreeGrafter"/>
</dbReference>
<accession>A0A9X4XFQ0</accession>
<dbReference type="SUPFAM" id="SSF51735">
    <property type="entry name" value="NAD(P)-binding Rossmann-fold domains"/>
    <property type="match status" value="1"/>
</dbReference>
<dbReference type="EC" id="1.1.1.58" evidence="6"/>
<dbReference type="InterPro" id="IPR013328">
    <property type="entry name" value="6PGD_dom2"/>
</dbReference>
<evidence type="ECO:0000259" key="4">
    <source>
        <dbReference type="Pfam" id="PF01232"/>
    </source>
</evidence>
<dbReference type="Proteomes" id="UP000487649">
    <property type="component" value="Unassembled WGS sequence"/>
</dbReference>
<dbReference type="GO" id="GO:0009026">
    <property type="term" value="F:tagaturonate reductase activity"/>
    <property type="evidence" value="ECO:0007669"/>
    <property type="project" value="UniProtKB-EC"/>
</dbReference>
<comment type="catalytic activity">
    <reaction evidence="3">
        <text>D-mannitol 1-phosphate + NAD(+) = beta-D-fructose 6-phosphate + NADH + H(+)</text>
        <dbReference type="Rhea" id="RHEA:19661"/>
        <dbReference type="ChEBI" id="CHEBI:15378"/>
        <dbReference type="ChEBI" id="CHEBI:57540"/>
        <dbReference type="ChEBI" id="CHEBI:57634"/>
        <dbReference type="ChEBI" id="CHEBI:57945"/>
        <dbReference type="ChEBI" id="CHEBI:61381"/>
        <dbReference type="EC" id="1.1.1.17"/>
    </reaction>
</comment>
<dbReference type="InterPro" id="IPR013118">
    <property type="entry name" value="Mannitol_DH_C"/>
</dbReference>
<dbReference type="InterPro" id="IPR036291">
    <property type="entry name" value="NAD(P)-bd_dom_sf"/>
</dbReference>
<feature type="domain" description="Mannitol dehydrogenase C-terminal" evidence="5">
    <location>
        <begin position="273"/>
        <end position="472"/>
    </location>
</feature>
<sequence>MKALNNEILPNRKERPIKIVQFGEGNFLRAFVDWMIQELNDAGVYNGNIAVVQPQPFGRVKELAEQNGLYTVIQEGVQNNEFVSKSQIIDSISEFIDPYMNFEAYLQLAEVETLELMISNTTEAGIVLDESDSIEATPPKTFPGKVLAFLLHRYRHFNGDLTKGLYIVPCELIDNNGDELHRCVKRLAEVHHLEEGFMTWLDEANTFTNTLVDRIVPGYPAKRIEEFTNQFGYLDKNMVLGEVFHLWVIEDRNGISSVLKGAEANLNILFVKDIKPYKIRKVRILNGLHTLMVPVSYLYGIDTVGETMNDDLMLTFLNHTVEDEMIPATERYLTADELRQFAKEVYDRFNNPRVRHELMSIALNSTSKFKSRLLPTALDYVERFGKFPTHIEFSLASLLVFFRGKRGTEVIALQDEADFLEFYRNVWNRYEAGTATVRDVVTEFLGMEDHWEMNLNEIPNLTDELTAIVEDILSDGMETALKKVC</sequence>
<dbReference type="PRINTS" id="PR00084">
    <property type="entry name" value="MTLDHDRGNASE"/>
</dbReference>